<comment type="caution">
    <text evidence="2">The sequence shown here is derived from an EMBL/GenBank/DDBJ whole genome shotgun (WGS) entry which is preliminary data.</text>
</comment>
<feature type="transmembrane region" description="Helical" evidence="1">
    <location>
        <begin position="12"/>
        <end position="30"/>
    </location>
</feature>
<gene>
    <name evidence="2" type="ORF">ACFFQ6_16900</name>
</gene>
<accession>A0ABV5XHF5</accession>
<evidence type="ECO:0000313" key="2">
    <source>
        <dbReference type="EMBL" id="MFB9781372.1"/>
    </source>
</evidence>
<dbReference type="EMBL" id="JBHMAS010000042">
    <property type="protein sequence ID" value="MFB9781372.1"/>
    <property type="molecule type" value="Genomic_DNA"/>
</dbReference>
<proteinExistence type="predicted"/>
<keyword evidence="1" id="KW-0472">Membrane</keyword>
<organism evidence="2 3">
    <name type="scientific">Rhodococcus baikonurensis</name>
    <dbReference type="NCBI Taxonomy" id="172041"/>
    <lineage>
        <taxon>Bacteria</taxon>
        <taxon>Bacillati</taxon>
        <taxon>Actinomycetota</taxon>
        <taxon>Actinomycetes</taxon>
        <taxon>Mycobacteriales</taxon>
        <taxon>Nocardiaceae</taxon>
        <taxon>Rhodococcus</taxon>
        <taxon>Rhodococcus erythropolis group</taxon>
    </lineage>
</organism>
<keyword evidence="3" id="KW-1185">Reference proteome</keyword>
<evidence type="ECO:0000313" key="3">
    <source>
        <dbReference type="Proteomes" id="UP001589587"/>
    </source>
</evidence>
<evidence type="ECO:0000256" key="1">
    <source>
        <dbReference type="SAM" id="Phobius"/>
    </source>
</evidence>
<reference evidence="2 3" key="1">
    <citation type="submission" date="2024-09" db="EMBL/GenBank/DDBJ databases">
        <authorList>
            <person name="Sun Q."/>
            <person name="Mori K."/>
        </authorList>
    </citation>
    <scope>NUCLEOTIDE SEQUENCE [LARGE SCALE GENOMIC DNA]</scope>
    <source>
        <strain evidence="2 3">JCM 11411</strain>
    </source>
</reference>
<keyword evidence="1" id="KW-0812">Transmembrane</keyword>
<sequence>MDENSRLSLKEVIWGILFTGSITAALYFYSPDAIVTVILGTGHPIP</sequence>
<name>A0ABV5XHF5_9NOCA</name>
<dbReference type="Proteomes" id="UP001589587">
    <property type="component" value="Unassembled WGS sequence"/>
</dbReference>
<keyword evidence="1" id="KW-1133">Transmembrane helix</keyword>
<protein>
    <submittedName>
        <fullName evidence="2">Uncharacterized protein</fullName>
    </submittedName>
</protein>
<dbReference type="RefSeq" id="WP_155277958.1">
    <property type="nucleotide sequence ID" value="NZ_JBHMAS010000042.1"/>
</dbReference>